<protein>
    <recommendedName>
        <fullName evidence="3">BRCT domain-containing protein</fullName>
    </recommendedName>
</protein>
<comment type="caution">
    <text evidence="1">The sequence shown here is derived from an EMBL/GenBank/DDBJ whole genome shotgun (WGS) entry which is preliminary data.</text>
</comment>
<dbReference type="Proteomes" id="UP000807469">
    <property type="component" value="Unassembled WGS sequence"/>
</dbReference>
<dbReference type="Gene3D" id="3.40.50.10190">
    <property type="entry name" value="BRCT domain"/>
    <property type="match status" value="1"/>
</dbReference>
<dbReference type="OrthoDB" id="3197870at2759"/>
<dbReference type="EMBL" id="MU155135">
    <property type="protein sequence ID" value="KAF9485575.1"/>
    <property type="molecule type" value="Genomic_DNA"/>
</dbReference>
<gene>
    <name evidence="1" type="ORF">BDN70DRAFT_592706</name>
</gene>
<evidence type="ECO:0000313" key="1">
    <source>
        <dbReference type="EMBL" id="KAF9485575.1"/>
    </source>
</evidence>
<dbReference type="SUPFAM" id="SSF52113">
    <property type="entry name" value="BRCT domain"/>
    <property type="match status" value="1"/>
</dbReference>
<dbReference type="InterPro" id="IPR036420">
    <property type="entry name" value="BRCT_dom_sf"/>
</dbReference>
<keyword evidence="2" id="KW-1185">Reference proteome</keyword>
<sequence>MATSMLFSDNLACFSPDVPNAIKKLWVNNGGMVTHTPTDFHQAQYFFCNNVKDPWLNVLLSRSLIVRHASWVTVCIAEGFRMPIAPYTLDGMPSTKQRYPMRIY</sequence>
<reference evidence="1" key="1">
    <citation type="submission" date="2020-11" db="EMBL/GenBank/DDBJ databases">
        <authorList>
            <consortium name="DOE Joint Genome Institute"/>
            <person name="Ahrendt S."/>
            <person name="Riley R."/>
            <person name="Andreopoulos W."/>
            <person name="Labutti K."/>
            <person name="Pangilinan J."/>
            <person name="Ruiz-Duenas F.J."/>
            <person name="Barrasa J.M."/>
            <person name="Sanchez-Garcia M."/>
            <person name="Camarero S."/>
            <person name="Miyauchi S."/>
            <person name="Serrano A."/>
            <person name="Linde D."/>
            <person name="Babiker R."/>
            <person name="Drula E."/>
            <person name="Ayuso-Fernandez I."/>
            <person name="Pacheco R."/>
            <person name="Padilla G."/>
            <person name="Ferreira P."/>
            <person name="Barriuso J."/>
            <person name="Kellner H."/>
            <person name="Castanera R."/>
            <person name="Alfaro M."/>
            <person name="Ramirez L."/>
            <person name="Pisabarro A.G."/>
            <person name="Kuo A."/>
            <person name="Tritt A."/>
            <person name="Lipzen A."/>
            <person name="He G."/>
            <person name="Yan M."/>
            <person name="Ng V."/>
            <person name="Cullen D."/>
            <person name="Martin F."/>
            <person name="Rosso M.-N."/>
            <person name="Henrissat B."/>
            <person name="Hibbett D."/>
            <person name="Martinez A.T."/>
            <person name="Grigoriev I.V."/>
        </authorList>
    </citation>
    <scope>NUCLEOTIDE SEQUENCE</scope>
    <source>
        <strain evidence="1">CIRM-BRFM 674</strain>
    </source>
</reference>
<dbReference type="AlphaFoldDB" id="A0A9P6D774"/>
<proteinExistence type="predicted"/>
<evidence type="ECO:0000313" key="2">
    <source>
        <dbReference type="Proteomes" id="UP000807469"/>
    </source>
</evidence>
<accession>A0A9P6D774</accession>
<name>A0A9P6D774_9AGAR</name>
<organism evidence="1 2">
    <name type="scientific">Pholiota conissans</name>
    <dbReference type="NCBI Taxonomy" id="109636"/>
    <lineage>
        <taxon>Eukaryota</taxon>
        <taxon>Fungi</taxon>
        <taxon>Dikarya</taxon>
        <taxon>Basidiomycota</taxon>
        <taxon>Agaricomycotina</taxon>
        <taxon>Agaricomycetes</taxon>
        <taxon>Agaricomycetidae</taxon>
        <taxon>Agaricales</taxon>
        <taxon>Agaricineae</taxon>
        <taxon>Strophariaceae</taxon>
        <taxon>Pholiota</taxon>
    </lineage>
</organism>
<evidence type="ECO:0008006" key="3">
    <source>
        <dbReference type="Google" id="ProtNLM"/>
    </source>
</evidence>